<comment type="similarity">
    <text evidence="2">Belongs to the EfeM/EfeO family.</text>
</comment>
<dbReference type="PANTHER" id="PTHR39192:SF1">
    <property type="entry name" value="IRON UPTAKE SYSTEM COMPONENT EFEO"/>
    <property type="match status" value="1"/>
</dbReference>
<dbReference type="AlphaFoldDB" id="A0A1X0N1L1"/>
<feature type="domain" description="Imelysin-like" evidence="4">
    <location>
        <begin position="2"/>
        <end position="129"/>
    </location>
</feature>
<dbReference type="InterPro" id="IPR038352">
    <property type="entry name" value="Imelysin_sf"/>
</dbReference>
<evidence type="ECO:0000256" key="1">
    <source>
        <dbReference type="ARBA" id="ARBA00004196"/>
    </source>
</evidence>
<dbReference type="CDD" id="cd14656">
    <property type="entry name" value="Imelysin-like_EfeO"/>
    <property type="match status" value="1"/>
</dbReference>
<dbReference type="Gene3D" id="1.20.1420.20">
    <property type="entry name" value="M75 peptidase, HXXE motif"/>
    <property type="match status" value="1"/>
</dbReference>
<organism evidence="5 6">
    <name type="scientific">Pseudomonas floridensis</name>
    <dbReference type="NCBI Taxonomy" id="1958950"/>
    <lineage>
        <taxon>Bacteria</taxon>
        <taxon>Pseudomonadati</taxon>
        <taxon>Pseudomonadota</taxon>
        <taxon>Gammaproteobacteria</taxon>
        <taxon>Pseudomonadales</taxon>
        <taxon>Pseudomonadaceae</taxon>
        <taxon>Pseudomonas</taxon>
    </lineage>
</organism>
<dbReference type="Pfam" id="PF09375">
    <property type="entry name" value="Peptidase_M75"/>
    <property type="match status" value="1"/>
</dbReference>
<dbReference type="InterPro" id="IPR018976">
    <property type="entry name" value="Imelysin-like"/>
</dbReference>
<proteinExistence type="inferred from homology"/>
<gene>
    <name evidence="5" type="ORF">BZK31_20335</name>
</gene>
<evidence type="ECO:0000313" key="5">
    <source>
        <dbReference type="EMBL" id="ORC57364.1"/>
    </source>
</evidence>
<accession>A0A1X0N1L1</accession>
<comment type="subcellular location">
    <subcellularLocation>
        <location evidence="1">Cell envelope</location>
    </subcellularLocation>
</comment>
<evidence type="ECO:0000313" key="6">
    <source>
        <dbReference type="Proteomes" id="UP000192815"/>
    </source>
</evidence>
<dbReference type="PANTHER" id="PTHR39192">
    <property type="entry name" value="IRON UPTAKE SYSTEM COMPONENT EFEO"/>
    <property type="match status" value="1"/>
</dbReference>
<dbReference type="EMBL" id="MUIO01000082">
    <property type="protein sequence ID" value="ORC57364.1"/>
    <property type="molecule type" value="Genomic_DNA"/>
</dbReference>
<feature type="non-terminal residue" evidence="5">
    <location>
        <position position="1"/>
    </location>
</feature>
<protein>
    <submittedName>
        <fullName evidence="5">Multidrug DMT transporter permease</fullName>
    </submittedName>
</protein>
<dbReference type="RefSeq" id="WP_167378064.1">
    <property type="nucleotide sequence ID" value="NZ_MUIO01000082.1"/>
</dbReference>
<evidence type="ECO:0000256" key="2">
    <source>
        <dbReference type="ARBA" id="ARBA00005989"/>
    </source>
</evidence>
<keyword evidence="6" id="KW-1185">Reference proteome</keyword>
<dbReference type="Proteomes" id="UP000192815">
    <property type="component" value="Unassembled WGS sequence"/>
</dbReference>
<comment type="caution">
    <text evidence="5">The sequence shown here is derived from an EMBL/GenBank/DDBJ whole genome shotgun (WGS) entry which is preliminary data.</text>
</comment>
<evidence type="ECO:0000256" key="3">
    <source>
        <dbReference type="ARBA" id="ARBA00022729"/>
    </source>
</evidence>
<sequence length="142" mass="15200">QRLQADVTQLKQQLLAQSLAPEQLAAIVTRTMHSLADVRSNGEEERYSHSDLNGFAANLDGTRKVVDLLRPLLSKSAGQQLENIDAAMADLDTTLDALQTDAGGYRPYDQVDAGQRKQIAEKAAALADALNGIDAALGLSDL</sequence>
<keyword evidence="3" id="KW-0732">Signal</keyword>
<evidence type="ECO:0000259" key="4">
    <source>
        <dbReference type="Pfam" id="PF09375"/>
    </source>
</evidence>
<dbReference type="GO" id="GO:0030313">
    <property type="term" value="C:cell envelope"/>
    <property type="evidence" value="ECO:0007669"/>
    <property type="project" value="UniProtKB-SubCell"/>
</dbReference>
<dbReference type="InterPro" id="IPR034981">
    <property type="entry name" value="Imelysin-like_EfeO/Algp7"/>
</dbReference>
<name>A0A1X0N1L1_9PSED</name>
<reference evidence="6" key="1">
    <citation type="submission" date="2017-02" db="EMBL/GenBank/DDBJ databases">
        <title>Pseudomonas floridae sp. nov., a novel pathogenic bacterial species isolated from tomato.</title>
        <authorList>
            <person name="Timilsina S."/>
            <person name="Vallad G.E."/>
            <person name="Jones J.B."/>
        </authorList>
    </citation>
    <scope>NUCLEOTIDE SEQUENCE [LARGE SCALE GENOMIC DNA]</scope>
    <source>
        <strain evidence="6">GEV388</strain>
    </source>
</reference>
<dbReference type="STRING" id="1958950.BZK31_20335"/>
<dbReference type="InterPro" id="IPR050894">
    <property type="entry name" value="EfeM/EfeO_iron_uptake"/>
</dbReference>